<evidence type="ECO:0000313" key="9">
    <source>
        <dbReference type="Proteomes" id="UP000599074"/>
    </source>
</evidence>
<dbReference type="RefSeq" id="WP_168113596.1">
    <property type="nucleotide sequence ID" value="NZ_BOON01000017.1"/>
</dbReference>
<evidence type="ECO:0000256" key="3">
    <source>
        <dbReference type="ARBA" id="ARBA00022801"/>
    </source>
</evidence>
<name>A0A8J3TBN1_9ACTN</name>
<evidence type="ECO:0000256" key="6">
    <source>
        <dbReference type="SAM" id="SignalP"/>
    </source>
</evidence>
<dbReference type="PANTHER" id="PTHR47359">
    <property type="entry name" value="PEPTIDOGLYCAN DL-ENDOPEPTIDASE CWLO"/>
    <property type="match status" value="1"/>
</dbReference>
<evidence type="ECO:0000259" key="7">
    <source>
        <dbReference type="PROSITE" id="PS51935"/>
    </source>
</evidence>
<keyword evidence="3" id="KW-0378">Hydrolase</keyword>
<dbReference type="SUPFAM" id="SSF54001">
    <property type="entry name" value="Cysteine proteinases"/>
    <property type="match status" value="1"/>
</dbReference>
<sequence>MELHTMRPSSRSRLRSARAFFGTVGAVCAGLVVALGFSTAAHAVPADPAAIEAQIDAAWNQLEPVLEQHNGVKVQLADNKAKADKLAEQIRPLQLQVDVAMSRISSISTRAYKNGNASPLNAILTSNEPTNLADQLALLDAMARNEQAQIADVTRAKAEYDAQKKPLDELVAKLAAQEAQLAADEKRLQDQITQFNKLRQDAYGTSAPLGNTRPAPCPATYDGSIGSKAAQIACGKIGRPYVFGAEGPSVFDCSGITKWAWAQATGGKVNLYHYTVTQFQNTKRVTRDQLRPGDLVFFFSDMHHMGMYVGDGWVVHAPQSGDVVRMVRMDVMPVSGLGRPG</sequence>
<comment type="similarity">
    <text evidence="1">Belongs to the peptidase C40 family.</text>
</comment>
<dbReference type="Pfam" id="PF00877">
    <property type="entry name" value="NLPC_P60"/>
    <property type="match status" value="1"/>
</dbReference>
<feature type="signal peptide" evidence="6">
    <location>
        <begin position="1"/>
        <end position="43"/>
    </location>
</feature>
<reference evidence="8" key="1">
    <citation type="submission" date="2021-01" db="EMBL/GenBank/DDBJ databases">
        <title>Whole genome shotgun sequence of Planosporangium mesophilum NBRC 109066.</title>
        <authorList>
            <person name="Komaki H."/>
            <person name="Tamura T."/>
        </authorList>
    </citation>
    <scope>NUCLEOTIDE SEQUENCE</scope>
    <source>
        <strain evidence="8">NBRC 109066</strain>
    </source>
</reference>
<feature type="coiled-coil region" evidence="5">
    <location>
        <begin position="143"/>
        <end position="194"/>
    </location>
</feature>
<keyword evidence="6" id="KW-0732">Signal</keyword>
<evidence type="ECO:0000256" key="4">
    <source>
        <dbReference type="ARBA" id="ARBA00022807"/>
    </source>
</evidence>
<feature type="domain" description="NlpC/P60" evidence="7">
    <location>
        <begin position="223"/>
        <end position="341"/>
    </location>
</feature>
<evidence type="ECO:0000313" key="8">
    <source>
        <dbReference type="EMBL" id="GII22197.1"/>
    </source>
</evidence>
<organism evidence="8 9">
    <name type="scientific">Planosporangium mesophilum</name>
    <dbReference type="NCBI Taxonomy" id="689768"/>
    <lineage>
        <taxon>Bacteria</taxon>
        <taxon>Bacillati</taxon>
        <taxon>Actinomycetota</taxon>
        <taxon>Actinomycetes</taxon>
        <taxon>Micromonosporales</taxon>
        <taxon>Micromonosporaceae</taxon>
        <taxon>Planosporangium</taxon>
    </lineage>
</organism>
<evidence type="ECO:0000256" key="1">
    <source>
        <dbReference type="ARBA" id="ARBA00007074"/>
    </source>
</evidence>
<feature type="chain" id="PRO_5035155005" description="NlpC/P60 domain-containing protein" evidence="6">
    <location>
        <begin position="44"/>
        <end position="341"/>
    </location>
</feature>
<dbReference type="Proteomes" id="UP000599074">
    <property type="component" value="Unassembled WGS sequence"/>
</dbReference>
<dbReference type="InterPro" id="IPR000064">
    <property type="entry name" value="NLP_P60_dom"/>
</dbReference>
<dbReference type="EMBL" id="BOON01000017">
    <property type="protein sequence ID" value="GII22197.1"/>
    <property type="molecule type" value="Genomic_DNA"/>
</dbReference>
<dbReference type="InterPro" id="IPR038765">
    <property type="entry name" value="Papain-like_cys_pep_sf"/>
</dbReference>
<gene>
    <name evidence="8" type="ORF">Pme01_17940</name>
</gene>
<dbReference type="Gene3D" id="6.10.250.3150">
    <property type="match status" value="1"/>
</dbReference>
<comment type="caution">
    <text evidence="8">The sequence shown here is derived from an EMBL/GenBank/DDBJ whole genome shotgun (WGS) entry which is preliminary data.</text>
</comment>
<dbReference type="Gene3D" id="3.90.1720.10">
    <property type="entry name" value="endopeptidase domain like (from Nostoc punctiforme)"/>
    <property type="match status" value="1"/>
</dbReference>
<keyword evidence="4" id="KW-0788">Thiol protease</keyword>
<keyword evidence="9" id="KW-1185">Reference proteome</keyword>
<dbReference type="PANTHER" id="PTHR47359:SF3">
    <property type="entry name" value="NLP_P60 DOMAIN-CONTAINING PROTEIN-RELATED"/>
    <property type="match status" value="1"/>
</dbReference>
<keyword evidence="2" id="KW-0645">Protease</keyword>
<evidence type="ECO:0000256" key="2">
    <source>
        <dbReference type="ARBA" id="ARBA00022670"/>
    </source>
</evidence>
<proteinExistence type="inferred from homology"/>
<protein>
    <recommendedName>
        <fullName evidence="7">NlpC/P60 domain-containing protein</fullName>
    </recommendedName>
</protein>
<dbReference type="AlphaFoldDB" id="A0A8J3TBN1"/>
<accession>A0A8J3TBN1</accession>
<dbReference type="GO" id="GO:0008234">
    <property type="term" value="F:cysteine-type peptidase activity"/>
    <property type="evidence" value="ECO:0007669"/>
    <property type="project" value="UniProtKB-KW"/>
</dbReference>
<dbReference type="GO" id="GO:0006508">
    <property type="term" value="P:proteolysis"/>
    <property type="evidence" value="ECO:0007669"/>
    <property type="project" value="UniProtKB-KW"/>
</dbReference>
<dbReference type="InterPro" id="IPR051794">
    <property type="entry name" value="PG_Endopeptidase_C40"/>
</dbReference>
<keyword evidence="5" id="KW-0175">Coiled coil</keyword>
<dbReference type="PROSITE" id="PS51935">
    <property type="entry name" value="NLPC_P60"/>
    <property type="match status" value="1"/>
</dbReference>
<evidence type="ECO:0000256" key="5">
    <source>
        <dbReference type="SAM" id="Coils"/>
    </source>
</evidence>